<feature type="region of interest" description="Disordered" evidence="2">
    <location>
        <begin position="412"/>
        <end position="470"/>
    </location>
</feature>
<dbReference type="PANTHER" id="PTHR43591">
    <property type="entry name" value="METHYLTRANSFERASE"/>
    <property type="match status" value="1"/>
</dbReference>
<feature type="region of interest" description="Disordered" evidence="2">
    <location>
        <begin position="1"/>
        <end position="66"/>
    </location>
</feature>
<evidence type="ECO:0000313" key="3">
    <source>
        <dbReference type="EMBL" id="KAJ2899827.1"/>
    </source>
</evidence>
<feature type="compositionally biased region" description="Polar residues" evidence="2">
    <location>
        <begin position="33"/>
        <end position="50"/>
    </location>
</feature>
<keyword evidence="3" id="KW-0489">Methyltransferase</keyword>
<comment type="similarity">
    <text evidence="1">Belongs to the methyltransferase superfamily. LaeA methyltransferase family.</text>
</comment>
<evidence type="ECO:0000313" key="4">
    <source>
        <dbReference type="Proteomes" id="UP001201980"/>
    </source>
</evidence>
<comment type="caution">
    <text evidence="3">The sequence shown here is derived from an EMBL/GenBank/DDBJ whole genome shotgun (WGS) entry which is preliminary data.</text>
</comment>
<feature type="compositionally biased region" description="Polar residues" evidence="2">
    <location>
        <begin position="414"/>
        <end position="464"/>
    </location>
</feature>
<accession>A0AAD5WS58</accession>
<dbReference type="SUPFAM" id="SSF53335">
    <property type="entry name" value="S-adenosyl-L-methionine-dependent methyltransferases"/>
    <property type="match status" value="1"/>
</dbReference>
<evidence type="ECO:0000256" key="2">
    <source>
        <dbReference type="SAM" id="MobiDB-lite"/>
    </source>
</evidence>
<evidence type="ECO:0000256" key="1">
    <source>
        <dbReference type="ARBA" id="ARBA00038158"/>
    </source>
</evidence>
<dbReference type="AlphaFoldDB" id="A0AAD5WS58"/>
<dbReference type="PANTHER" id="PTHR43591:SF10">
    <property type="entry name" value="ABC TRANSMEMBRANE TYPE-1 DOMAIN-CONTAINING PROTEIN-RELATED"/>
    <property type="match status" value="1"/>
</dbReference>
<dbReference type="GO" id="GO:0008168">
    <property type="term" value="F:methyltransferase activity"/>
    <property type="evidence" value="ECO:0007669"/>
    <property type="project" value="UniProtKB-KW"/>
</dbReference>
<name>A0AAD5WS58_9PEZI</name>
<gene>
    <name evidence="3" type="ORF">MKZ38_002769</name>
</gene>
<proteinExistence type="inferred from homology"/>
<keyword evidence="4" id="KW-1185">Reference proteome</keyword>
<protein>
    <submittedName>
        <fullName evidence="3">S-adenosyl-L-methionine-dependent methyltransferase</fullName>
    </submittedName>
</protein>
<sequence length="470" mass="51247">MDPMDEDTPAPPAAHQAPNTSTANPAPPPVALFSSNPGSSAQPPATSSPNLPNPQVAAPDDGTASTATARSFEGLIWDLKAESSSDGASDSASFATSMTDSATQFKFEHGRRYHAYESRESRHPFLPAGFHAAHDVVSDYALPNDDKEIQRLELQHMIWTAVFNQRLALAPISTDITTAVDFGCGTGAWAIEFANAYPECRIIGTDLSPIQPEYIPSNCGFLIDDANHPWPSDWAGKFDYVHTRAIGMGVSDWDLFVSQSYTALKPGAWLELQEFHIPFGCDDGTVRPGSALDRWAQNFMLGASKIGVDPQAGLRHANRMRNRGFRRVREMKLKIPIGPWCKGKREKNIGHMALQDLYENIEGLSMKIFAIAGLSHDEIVKLCDEVKEEWMSPRAHSIYIVAELSDISWAQKPPLNNTPHKTMPATSSESMRSATQSTTDNSETPSMSSAGVGSNNTPLTQTDDTMSDAP</sequence>
<reference evidence="3" key="1">
    <citation type="submission" date="2022-07" db="EMBL/GenBank/DDBJ databases">
        <title>Draft genome sequence of Zalerion maritima ATCC 34329, a (micro)plastics degrading marine fungus.</title>
        <authorList>
            <person name="Paco A."/>
            <person name="Goncalves M.F.M."/>
            <person name="Rocha-Santos T.A.P."/>
            <person name="Alves A."/>
        </authorList>
    </citation>
    <scope>NUCLEOTIDE SEQUENCE</scope>
    <source>
        <strain evidence="3">ATCC 34329</strain>
    </source>
</reference>
<keyword evidence="3" id="KW-0808">Transferase</keyword>
<dbReference type="EMBL" id="JAKWBI020000187">
    <property type="protein sequence ID" value="KAJ2899827.1"/>
    <property type="molecule type" value="Genomic_DNA"/>
</dbReference>
<dbReference type="Gene3D" id="3.40.50.150">
    <property type="entry name" value="Vaccinia Virus protein VP39"/>
    <property type="match status" value="1"/>
</dbReference>
<dbReference type="Pfam" id="PF13489">
    <property type="entry name" value="Methyltransf_23"/>
    <property type="match status" value="1"/>
</dbReference>
<dbReference type="InterPro" id="IPR029063">
    <property type="entry name" value="SAM-dependent_MTases_sf"/>
</dbReference>
<dbReference type="CDD" id="cd02440">
    <property type="entry name" value="AdoMet_MTases"/>
    <property type="match status" value="1"/>
</dbReference>
<organism evidence="3 4">
    <name type="scientific">Zalerion maritima</name>
    <dbReference type="NCBI Taxonomy" id="339359"/>
    <lineage>
        <taxon>Eukaryota</taxon>
        <taxon>Fungi</taxon>
        <taxon>Dikarya</taxon>
        <taxon>Ascomycota</taxon>
        <taxon>Pezizomycotina</taxon>
        <taxon>Sordariomycetes</taxon>
        <taxon>Lulworthiomycetidae</taxon>
        <taxon>Lulworthiales</taxon>
        <taxon>Lulworthiaceae</taxon>
        <taxon>Zalerion</taxon>
    </lineage>
</organism>
<dbReference type="GO" id="GO:0032259">
    <property type="term" value="P:methylation"/>
    <property type="evidence" value="ECO:0007669"/>
    <property type="project" value="UniProtKB-KW"/>
</dbReference>
<dbReference type="Proteomes" id="UP001201980">
    <property type="component" value="Unassembled WGS sequence"/>
</dbReference>